<dbReference type="GO" id="GO:0045944">
    <property type="term" value="P:positive regulation of transcription by RNA polymerase II"/>
    <property type="evidence" value="ECO:0007669"/>
    <property type="project" value="UniProtKB-ARBA"/>
</dbReference>
<dbReference type="InterPro" id="IPR036236">
    <property type="entry name" value="Znf_C2H2_sf"/>
</dbReference>
<keyword evidence="10" id="KW-1185">Reference proteome</keyword>
<dbReference type="AlphaFoldDB" id="A0A9P7SZY6"/>
<dbReference type="GO" id="GO:0000981">
    <property type="term" value="F:DNA-binding transcription factor activity, RNA polymerase II-specific"/>
    <property type="evidence" value="ECO:0007669"/>
    <property type="project" value="TreeGrafter"/>
</dbReference>
<dbReference type="SUPFAM" id="SSF57667">
    <property type="entry name" value="beta-beta-alpha zinc fingers"/>
    <property type="match status" value="1"/>
</dbReference>
<dbReference type="SMART" id="SM00355">
    <property type="entry name" value="ZnF_C2H2"/>
    <property type="match status" value="3"/>
</dbReference>
<organism evidence="9 10">
    <name type="scientific">Claviceps pusilla</name>
    <dbReference type="NCBI Taxonomy" id="123648"/>
    <lineage>
        <taxon>Eukaryota</taxon>
        <taxon>Fungi</taxon>
        <taxon>Dikarya</taxon>
        <taxon>Ascomycota</taxon>
        <taxon>Pezizomycotina</taxon>
        <taxon>Sordariomycetes</taxon>
        <taxon>Hypocreomycetidae</taxon>
        <taxon>Hypocreales</taxon>
        <taxon>Clavicipitaceae</taxon>
        <taxon>Claviceps</taxon>
    </lineage>
</organism>
<dbReference type="GO" id="GO:0000978">
    <property type="term" value="F:RNA polymerase II cis-regulatory region sequence-specific DNA binding"/>
    <property type="evidence" value="ECO:0007669"/>
    <property type="project" value="TreeGrafter"/>
</dbReference>
<dbReference type="Pfam" id="PF00096">
    <property type="entry name" value="zf-C2H2"/>
    <property type="match status" value="1"/>
</dbReference>
<feature type="compositionally biased region" description="Polar residues" evidence="6">
    <location>
        <begin position="296"/>
        <end position="312"/>
    </location>
</feature>
<feature type="region of interest" description="Disordered" evidence="6">
    <location>
        <begin position="329"/>
        <end position="385"/>
    </location>
</feature>
<evidence type="ECO:0000313" key="9">
    <source>
        <dbReference type="EMBL" id="KAG6015138.1"/>
    </source>
</evidence>
<name>A0A9P7SZY6_9HYPO</name>
<keyword evidence="4" id="KW-0862">Zinc</keyword>
<proteinExistence type="predicted"/>
<feature type="domain" description="C2H2-type" evidence="8">
    <location>
        <begin position="590"/>
        <end position="620"/>
    </location>
</feature>
<evidence type="ECO:0000256" key="2">
    <source>
        <dbReference type="ARBA" id="ARBA00022737"/>
    </source>
</evidence>
<dbReference type="GO" id="GO:0005634">
    <property type="term" value="C:nucleus"/>
    <property type="evidence" value="ECO:0007669"/>
    <property type="project" value="UniProtKB-ARBA"/>
</dbReference>
<keyword evidence="3 5" id="KW-0863">Zinc-finger</keyword>
<dbReference type="InterPro" id="IPR013087">
    <property type="entry name" value="Znf_C2H2_type"/>
</dbReference>
<comment type="caution">
    <text evidence="9">The sequence shown here is derived from an EMBL/GenBank/DDBJ whole genome shotgun (WGS) entry which is preliminary data.</text>
</comment>
<keyword evidence="2" id="KW-0677">Repeat</keyword>
<feature type="domain" description="C2H2-type" evidence="8">
    <location>
        <begin position="562"/>
        <end position="591"/>
    </location>
</feature>
<feature type="compositionally biased region" description="Low complexity" evidence="6">
    <location>
        <begin position="403"/>
        <end position="426"/>
    </location>
</feature>
<feature type="region of interest" description="Disordered" evidence="6">
    <location>
        <begin position="403"/>
        <end position="436"/>
    </location>
</feature>
<evidence type="ECO:0000256" key="3">
    <source>
        <dbReference type="ARBA" id="ARBA00022771"/>
    </source>
</evidence>
<keyword evidence="7" id="KW-1133">Transmembrane helix</keyword>
<feature type="compositionally biased region" description="Basic and acidic residues" evidence="6">
    <location>
        <begin position="151"/>
        <end position="169"/>
    </location>
</feature>
<gene>
    <name evidence="9" type="ORF">E4U43_005654</name>
</gene>
<feature type="transmembrane region" description="Helical" evidence="7">
    <location>
        <begin position="63"/>
        <end position="86"/>
    </location>
</feature>
<feature type="compositionally biased region" description="Polar residues" evidence="6">
    <location>
        <begin position="276"/>
        <end position="288"/>
    </location>
</feature>
<reference evidence="9" key="1">
    <citation type="journal article" date="2020" name="bioRxiv">
        <title>Whole genome comparisons of ergot fungi reveals the divergence and evolution of species within the genus Claviceps are the result of varying mechanisms driving genome evolution and host range expansion.</title>
        <authorList>
            <person name="Wyka S.A."/>
            <person name="Mondo S.J."/>
            <person name="Liu M."/>
            <person name="Dettman J."/>
            <person name="Nalam V."/>
            <person name="Broders K.D."/>
        </authorList>
    </citation>
    <scope>NUCLEOTIDE SEQUENCE</scope>
    <source>
        <strain evidence="9">CCC 602</strain>
    </source>
</reference>
<evidence type="ECO:0000256" key="4">
    <source>
        <dbReference type="ARBA" id="ARBA00022833"/>
    </source>
</evidence>
<evidence type="ECO:0000256" key="1">
    <source>
        <dbReference type="ARBA" id="ARBA00022723"/>
    </source>
</evidence>
<keyword evidence="7" id="KW-0812">Transmembrane</keyword>
<dbReference type="GO" id="GO:0008270">
    <property type="term" value="F:zinc ion binding"/>
    <property type="evidence" value="ECO:0007669"/>
    <property type="project" value="UniProtKB-KW"/>
</dbReference>
<dbReference type="Proteomes" id="UP000748025">
    <property type="component" value="Unassembled WGS sequence"/>
</dbReference>
<evidence type="ECO:0000256" key="5">
    <source>
        <dbReference type="PROSITE-ProRule" id="PRU00042"/>
    </source>
</evidence>
<dbReference type="PANTHER" id="PTHR19818">
    <property type="entry name" value="ZINC FINGER PROTEIN ZIC AND GLI"/>
    <property type="match status" value="1"/>
</dbReference>
<feature type="region of interest" description="Disordered" evidence="6">
    <location>
        <begin position="107"/>
        <end position="200"/>
    </location>
</feature>
<evidence type="ECO:0000259" key="8">
    <source>
        <dbReference type="PROSITE" id="PS50157"/>
    </source>
</evidence>
<dbReference type="Gene3D" id="3.30.160.60">
    <property type="entry name" value="Classic Zinc Finger"/>
    <property type="match status" value="3"/>
</dbReference>
<sequence length="672" mass="72163">MVMNDDDAVSKAVSPESRYAHILLQYGRHVRSIWFRSFRRNVVVTSSPAAHTTVLRRDLSDGAVAGTVLGALVAAVLVAFCLYPVIVHQIKRRERAGRPLDAEAGSLQADHHIKGSTLDPHPHRRLSSTDSFKQDGGLSRGELGEAIPSAESDRTRDDANAEQTQREENFDATGQLPSATGGGDGCEHVEDDAFDHDYRNEPTPFPYYMPASIPDDNPGVLNGTSDDYYRPSIPSSAFGMVAAPDPVAPVRTLPRPSSLKHNLKQLFSRSGGRDTSLASASNDQSTFSRAYPGNELGQTVTSELSPTATSTQLPPAPLSAVAVASLSAFPSPPPAAEAHHAAKLPSQHIAPTPPQSPRPDRSAFKASPSPPSDPAPGTVNPMDIMPASTQSEMRHRTEHQLLGTSYGSAGGLSSAGDQASLEDIPTSTPPARAPASPVPALFPAVAAAAEATHPFLTPPNQNTLQPGLKREHYDVSMLDVPSHNHPSPSMIAETGTSRHPSYPSDQSTPLPGAHSTGSSAENTPSTQLDSPSPRSVHSSNFRHSTSPQPGPGLASPTRAGLFRCDEPGCSQAFDQPHKLKHHQRYHSKDHKCPYKDCGKGFGTKTHLQRHINDRHEKKKKFHCAIPGCDYSKSGGKAFPRKDNWKRHMTKIHNVDQQQLPDPIEVDSEMGGI</sequence>
<dbReference type="PANTHER" id="PTHR19818:SF139">
    <property type="entry name" value="PAIR-RULE PROTEIN ODD-PAIRED"/>
    <property type="match status" value="1"/>
</dbReference>
<keyword evidence="1" id="KW-0479">Metal-binding</keyword>
<dbReference type="InterPro" id="IPR050329">
    <property type="entry name" value="GLI_C2H2-zinc-finger"/>
</dbReference>
<dbReference type="PROSITE" id="PS50157">
    <property type="entry name" value="ZINC_FINGER_C2H2_2"/>
    <property type="match status" value="2"/>
</dbReference>
<evidence type="ECO:0000256" key="7">
    <source>
        <dbReference type="SAM" id="Phobius"/>
    </source>
</evidence>
<keyword evidence="7" id="KW-0472">Membrane</keyword>
<feature type="region of interest" description="Disordered" evidence="6">
    <location>
        <begin position="478"/>
        <end position="559"/>
    </location>
</feature>
<accession>A0A9P7SZY6</accession>
<dbReference type="OrthoDB" id="6365676at2759"/>
<feature type="compositionally biased region" description="Polar residues" evidence="6">
    <location>
        <begin position="494"/>
        <end position="547"/>
    </location>
</feature>
<evidence type="ECO:0000256" key="6">
    <source>
        <dbReference type="SAM" id="MobiDB-lite"/>
    </source>
</evidence>
<dbReference type="PROSITE" id="PS00028">
    <property type="entry name" value="ZINC_FINGER_C2H2_1"/>
    <property type="match status" value="2"/>
</dbReference>
<feature type="region of interest" description="Disordered" evidence="6">
    <location>
        <begin position="268"/>
        <end position="313"/>
    </location>
</feature>
<dbReference type="EMBL" id="SRPW01000377">
    <property type="protein sequence ID" value="KAG6015138.1"/>
    <property type="molecule type" value="Genomic_DNA"/>
</dbReference>
<evidence type="ECO:0000313" key="10">
    <source>
        <dbReference type="Proteomes" id="UP000748025"/>
    </source>
</evidence>
<protein>
    <recommendedName>
        <fullName evidence="8">C2H2-type domain-containing protein</fullName>
    </recommendedName>
</protein>